<feature type="domain" description="Stability determinant" evidence="2">
    <location>
        <begin position="1"/>
        <end position="16"/>
    </location>
</feature>
<organism evidence="3">
    <name type="scientific">mine drainage metagenome</name>
    <dbReference type="NCBI Taxonomy" id="410659"/>
    <lineage>
        <taxon>unclassified sequences</taxon>
        <taxon>metagenomes</taxon>
        <taxon>ecological metagenomes</taxon>
    </lineage>
</organism>
<comment type="caution">
    <text evidence="3">The sequence shown here is derived from an EMBL/GenBank/DDBJ whole genome shotgun (WGS) entry which is preliminary data.</text>
</comment>
<evidence type="ECO:0000313" key="3">
    <source>
        <dbReference type="EMBL" id="EQD80777.1"/>
    </source>
</evidence>
<sequence length="30" mass="3345">MDDPRPSIPHDEVIAEMEADIAALPKKKRA</sequence>
<feature type="region of interest" description="Disordered" evidence="1">
    <location>
        <begin position="1"/>
        <end position="30"/>
    </location>
</feature>
<dbReference type="EMBL" id="AUZX01000394">
    <property type="protein sequence ID" value="EQD80777.1"/>
    <property type="molecule type" value="Genomic_DNA"/>
</dbReference>
<protein>
    <recommendedName>
        <fullName evidence="2">Stability determinant domain-containing protein</fullName>
    </recommendedName>
</protein>
<accession>T1CE45</accession>
<dbReference type="AlphaFoldDB" id="T1CE45"/>
<dbReference type="InterPro" id="IPR048851">
    <property type="entry name" value="PaaA2_dom"/>
</dbReference>
<dbReference type="Gene3D" id="6.20.450.20">
    <property type="match status" value="1"/>
</dbReference>
<dbReference type="Pfam" id="PF21217">
    <property type="entry name" value="PaaA2"/>
    <property type="match status" value="1"/>
</dbReference>
<evidence type="ECO:0000256" key="1">
    <source>
        <dbReference type="SAM" id="MobiDB-lite"/>
    </source>
</evidence>
<name>T1CE45_9ZZZZ</name>
<reference evidence="3" key="2">
    <citation type="journal article" date="2014" name="ISME J.">
        <title>Microbial stratification in low pH oxic and suboxic macroscopic growths along an acid mine drainage.</title>
        <authorList>
            <person name="Mendez-Garcia C."/>
            <person name="Mesa V."/>
            <person name="Sprenger R.R."/>
            <person name="Richter M."/>
            <person name="Diez M.S."/>
            <person name="Solano J."/>
            <person name="Bargiela R."/>
            <person name="Golyshina O.V."/>
            <person name="Manteca A."/>
            <person name="Ramos J.L."/>
            <person name="Gallego J.R."/>
            <person name="Llorente I."/>
            <person name="Martins Dos Santos V.A."/>
            <person name="Jensen O.N."/>
            <person name="Pelaez A.I."/>
            <person name="Sanchez J."/>
            <person name="Ferrer M."/>
        </authorList>
    </citation>
    <scope>NUCLEOTIDE SEQUENCE</scope>
</reference>
<gene>
    <name evidence="3" type="ORF">B1A_00525</name>
</gene>
<proteinExistence type="predicted"/>
<feature type="compositionally biased region" description="Basic and acidic residues" evidence="1">
    <location>
        <begin position="1"/>
        <end position="13"/>
    </location>
</feature>
<reference evidence="3" key="1">
    <citation type="submission" date="2013-08" db="EMBL/GenBank/DDBJ databases">
        <authorList>
            <person name="Mendez C."/>
            <person name="Richter M."/>
            <person name="Ferrer M."/>
            <person name="Sanchez J."/>
        </authorList>
    </citation>
    <scope>NUCLEOTIDE SEQUENCE</scope>
</reference>
<evidence type="ECO:0000259" key="2">
    <source>
        <dbReference type="Pfam" id="PF21217"/>
    </source>
</evidence>